<dbReference type="Gene3D" id="2.160.10.10">
    <property type="entry name" value="Hexapeptide repeat proteins"/>
    <property type="match status" value="1"/>
</dbReference>
<keyword evidence="5" id="KW-0067">ATP-binding</keyword>
<dbReference type="InterPro" id="IPR056818">
    <property type="entry name" value="GlmU/GlgC-like_hexapep"/>
</dbReference>
<evidence type="ECO:0000259" key="7">
    <source>
        <dbReference type="Pfam" id="PF24894"/>
    </source>
</evidence>
<evidence type="ECO:0000256" key="3">
    <source>
        <dbReference type="ARBA" id="ARBA00022695"/>
    </source>
</evidence>
<dbReference type="SUPFAM" id="SSF53448">
    <property type="entry name" value="Nucleotide-diphospho-sugar transferases"/>
    <property type="match status" value="1"/>
</dbReference>
<dbReference type="OrthoDB" id="9801810at2"/>
<dbReference type="Pfam" id="PF00483">
    <property type="entry name" value="NTP_transferase"/>
    <property type="match status" value="1"/>
</dbReference>
<comment type="function">
    <text evidence="5">Involved in the biosynthesis of ADP-glucose, a building block required for the elongation reactions to produce glycogen. Catalyzes the reaction between ATP and alpha-D-glucose 1-phosphate (G1P) to produce pyrophosphate and ADP-Glc.</text>
</comment>
<dbReference type="EC" id="2.7.7.27" evidence="5"/>
<reference evidence="8 9" key="1">
    <citation type="submission" date="2019-03" db="EMBL/GenBank/DDBJ databases">
        <title>This is whole genome sequence of Paenibacillus sp MS74 strain.</title>
        <authorList>
            <person name="Trinh H.N."/>
        </authorList>
    </citation>
    <scope>NUCLEOTIDE SEQUENCE [LARGE SCALE GENOMIC DNA]</scope>
    <source>
        <strain evidence="8 9">MS74</strain>
    </source>
</reference>
<feature type="binding site" evidence="5">
    <location>
        <position position="166"/>
    </location>
    <ligand>
        <name>alpha-D-glucose 1-phosphate</name>
        <dbReference type="ChEBI" id="CHEBI:58601"/>
    </ligand>
</feature>
<keyword evidence="5" id="KW-0547">Nucleotide-binding</keyword>
<dbReference type="GO" id="GO:0005978">
    <property type="term" value="P:glycogen biosynthetic process"/>
    <property type="evidence" value="ECO:0007669"/>
    <property type="project" value="UniProtKB-UniRule"/>
</dbReference>
<dbReference type="InterPro" id="IPR005835">
    <property type="entry name" value="NTP_transferase_dom"/>
</dbReference>
<feature type="domain" description="Glucose-1-phosphate adenylyltransferase/Bifunctional protein GlmU-like C-terminal hexapeptide" evidence="7">
    <location>
        <begin position="295"/>
        <end position="362"/>
    </location>
</feature>
<dbReference type="RefSeq" id="WP_133232989.1">
    <property type="nucleotide sequence ID" value="NZ_SMRT01000013.1"/>
</dbReference>
<dbReference type="InterPro" id="IPR011004">
    <property type="entry name" value="Trimer_LpxA-like_sf"/>
</dbReference>
<dbReference type="Proteomes" id="UP000295636">
    <property type="component" value="Unassembled WGS sequence"/>
</dbReference>
<dbReference type="PANTHER" id="PTHR43523">
    <property type="entry name" value="GLUCOSE-1-PHOSPHATE ADENYLYLTRANSFERASE-RELATED"/>
    <property type="match status" value="1"/>
</dbReference>
<keyword evidence="5" id="KW-0321">Glycogen metabolism</keyword>
<sequence>MMNNECIAMVLAGGEGRRLSPFTKKLAKPAVPFGGQYRIIDFPLSNCANSGIRTVGVLTQYESESLHRHIGGGEPWGLHGNSRDDNGIFLLSPEAAGTGPYSGTADAIYKNIDFIDRYAPEHVLILSGDHIYSMDYRSFLETHKSNDADATISVLEVPWAETHRFGIMQTDADGCITSFVEKPAMPDSNLASMGIYMFRWSYLREQLMDDAGNPRSSHDFGTDLIPRMLRLNGKLHAYRFSGYWRDVGTVSSLWEAHMDLLDGLPLPNGLQTAGWPMYSRSRRTDGLRSSFPQHHIKKCLVHLSCDVKGGLYRTVLFAGVQVNPGSRIHDSVLMPNVTVGRNARIAHAIVGEGAVIEDGAVVEGHEDEIAVVAPNARVTSRPAKASAAEPDMGYTPFVPEQQSAVFHGHGQA</sequence>
<dbReference type="Gene3D" id="3.90.550.10">
    <property type="entry name" value="Spore Coat Polysaccharide Biosynthesis Protein SpsA, Chain A"/>
    <property type="match status" value="1"/>
</dbReference>
<protein>
    <recommendedName>
        <fullName evidence="5">Glucose-1-phosphate adenylyltransferase</fullName>
        <ecNumber evidence="5">2.7.7.27</ecNumber>
    </recommendedName>
    <alternativeName>
        <fullName evidence="5">ADP-glucose pyrophosphorylase</fullName>
        <shortName evidence="5">ADPGlc PPase</shortName>
    </alternativeName>
    <alternativeName>
        <fullName evidence="5">ADP-glucose synthase</fullName>
    </alternativeName>
</protein>
<evidence type="ECO:0000313" key="8">
    <source>
        <dbReference type="EMBL" id="TDF94516.1"/>
    </source>
</evidence>
<comment type="caution">
    <text evidence="8">The sequence shown here is derived from an EMBL/GenBank/DDBJ whole genome shotgun (WGS) entry which is preliminary data.</text>
</comment>
<name>A0A4R5KGR5_9BACL</name>
<dbReference type="InterPro" id="IPR011831">
    <property type="entry name" value="ADP-Glc_PPase"/>
</dbReference>
<evidence type="ECO:0000256" key="5">
    <source>
        <dbReference type="HAMAP-Rule" id="MF_00624"/>
    </source>
</evidence>
<comment type="pathway">
    <text evidence="5">Glycan biosynthesis; glycogen biosynthesis.</text>
</comment>
<dbReference type="EMBL" id="SMRT01000013">
    <property type="protein sequence ID" value="TDF94516.1"/>
    <property type="molecule type" value="Genomic_DNA"/>
</dbReference>
<comment type="caution">
    <text evidence="5">Lacks conserved residue(s) required for the propagation of feature annotation.</text>
</comment>
<feature type="domain" description="Nucleotidyl transferase" evidence="6">
    <location>
        <begin position="8"/>
        <end position="262"/>
    </location>
</feature>
<dbReference type="AlphaFoldDB" id="A0A4R5KGR5"/>
<comment type="similarity">
    <text evidence="1 5">Belongs to the bacterial/plant glucose-1-phosphate adenylyltransferase family.</text>
</comment>
<keyword evidence="4 5" id="KW-0320">Glycogen biosynthesis</keyword>
<evidence type="ECO:0000256" key="2">
    <source>
        <dbReference type="ARBA" id="ARBA00022679"/>
    </source>
</evidence>
<evidence type="ECO:0000256" key="4">
    <source>
        <dbReference type="ARBA" id="ARBA00023056"/>
    </source>
</evidence>
<keyword evidence="3 5" id="KW-0548">Nucleotidyltransferase</keyword>
<dbReference type="InterPro" id="IPR023049">
    <property type="entry name" value="GlgC_bac"/>
</dbReference>
<dbReference type="GO" id="GO:0005524">
    <property type="term" value="F:ATP binding"/>
    <property type="evidence" value="ECO:0007669"/>
    <property type="project" value="UniProtKB-KW"/>
</dbReference>
<proteinExistence type="inferred from homology"/>
<gene>
    <name evidence="5" type="primary">glgC</name>
    <name evidence="8" type="ORF">E1757_24265</name>
</gene>
<evidence type="ECO:0000256" key="1">
    <source>
        <dbReference type="ARBA" id="ARBA00010443"/>
    </source>
</evidence>
<dbReference type="InterPro" id="IPR029044">
    <property type="entry name" value="Nucleotide-diphossugar_trans"/>
</dbReference>
<dbReference type="PANTHER" id="PTHR43523:SF2">
    <property type="entry name" value="GLUCOSE-1-PHOSPHATE ADENYLYLTRANSFERASE"/>
    <property type="match status" value="1"/>
</dbReference>
<dbReference type="Pfam" id="PF24894">
    <property type="entry name" value="Hexapep_GlmU"/>
    <property type="match status" value="1"/>
</dbReference>
<feature type="binding site" evidence="5">
    <location>
        <position position="101"/>
    </location>
    <ligand>
        <name>alpha-D-glucose 1-phosphate</name>
        <dbReference type="ChEBI" id="CHEBI:58601"/>
    </ligand>
</feature>
<keyword evidence="2 5" id="KW-0808">Transferase</keyword>
<dbReference type="GO" id="GO:0008878">
    <property type="term" value="F:glucose-1-phosphate adenylyltransferase activity"/>
    <property type="evidence" value="ECO:0007669"/>
    <property type="project" value="UniProtKB-UniRule"/>
</dbReference>
<evidence type="ECO:0000259" key="6">
    <source>
        <dbReference type="Pfam" id="PF00483"/>
    </source>
</evidence>
<feature type="binding site" evidence="5">
    <location>
        <begin position="181"/>
        <end position="182"/>
    </location>
    <ligand>
        <name>alpha-D-glucose 1-phosphate</name>
        <dbReference type="ChEBI" id="CHEBI:58601"/>
    </ligand>
</feature>
<keyword evidence="5" id="KW-0119">Carbohydrate metabolism</keyword>
<comment type="subunit">
    <text evidence="5">Homotetramer.</text>
</comment>
<organism evidence="8 9">
    <name type="scientific">Paenibacillus piri</name>
    <dbReference type="NCBI Taxonomy" id="2547395"/>
    <lineage>
        <taxon>Bacteria</taxon>
        <taxon>Bacillati</taxon>
        <taxon>Bacillota</taxon>
        <taxon>Bacilli</taxon>
        <taxon>Bacillales</taxon>
        <taxon>Paenibacillaceae</taxon>
        <taxon>Paenibacillus</taxon>
    </lineage>
</organism>
<dbReference type="CDD" id="cd02508">
    <property type="entry name" value="ADP_Glucose_PP"/>
    <property type="match status" value="1"/>
</dbReference>
<dbReference type="HAMAP" id="MF_00624">
    <property type="entry name" value="GlgC"/>
    <property type="match status" value="1"/>
</dbReference>
<accession>A0A4R5KGR5</accession>
<comment type="catalytic activity">
    <reaction evidence="5">
        <text>alpha-D-glucose 1-phosphate + ATP + H(+) = ADP-alpha-D-glucose + diphosphate</text>
        <dbReference type="Rhea" id="RHEA:12120"/>
        <dbReference type="ChEBI" id="CHEBI:15378"/>
        <dbReference type="ChEBI" id="CHEBI:30616"/>
        <dbReference type="ChEBI" id="CHEBI:33019"/>
        <dbReference type="ChEBI" id="CHEBI:57498"/>
        <dbReference type="ChEBI" id="CHEBI:58601"/>
        <dbReference type="EC" id="2.7.7.27"/>
    </reaction>
</comment>
<feature type="binding site" evidence="5">
    <location>
        <position position="192"/>
    </location>
    <ligand>
        <name>alpha-D-glucose 1-phosphate</name>
        <dbReference type="ChEBI" id="CHEBI:58601"/>
    </ligand>
</feature>
<feature type="site" description="Could play a key role in the communication between the regulatory and the substrate sites" evidence="5">
    <location>
        <position position="60"/>
    </location>
</feature>
<keyword evidence="9" id="KW-1185">Reference proteome</keyword>
<dbReference type="SUPFAM" id="SSF51161">
    <property type="entry name" value="Trimeric LpxA-like enzymes"/>
    <property type="match status" value="1"/>
</dbReference>
<evidence type="ECO:0000313" key="9">
    <source>
        <dbReference type="Proteomes" id="UP000295636"/>
    </source>
</evidence>
<dbReference type="NCBIfam" id="NF003670">
    <property type="entry name" value="PRK05293.1"/>
    <property type="match status" value="1"/>
</dbReference>
<dbReference type="UniPathway" id="UPA00164"/>